<name>A0A150QGB8_SORCE</name>
<comment type="caution">
    <text evidence="1">The sequence shown here is derived from an EMBL/GenBank/DDBJ whole genome shotgun (WGS) entry which is preliminary data.</text>
</comment>
<evidence type="ECO:0000313" key="1">
    <source>
        <dbReference type="EMBL" id="KYF67047.1"/>
    </source>
</evidence>
<dbReference type="AlphaFoldDB" id="A0A150QGB8"/>
<gene>
    <name evidence="1" type="ORF">BE15_11810</name>
</gene>
<sequence>MRMLHPGAGSSRRGPLTSRPLATAVSALAEEPRAPLAELSDPAAVLAGLMDLHGSVSLARELSQLDRAAPSSAPPPAAGARAEVRALAADRLGELAEALDHVFAAPFHRRNKLPDAGAVLATLEQTGVLPARSRAGRALAHAAGQLWGPFGELADRVLGRIRLETRALREELAPSLRALGPGAARLERLDAAISAATQKRRERALAELVPGLARAFARGLRGAVAALPEEAGIEEIAGWFGQDRWLGRELQRMELVVQAALAHEAGRLLALVDGAAAAGEPA</sequence>
<evidence type="ECO:0000313" key="2">
    <source>
        <dbReference type="Proteomes" id="UP000075260"/>
    </source>
</evidence>
<evidence type="ECO:0008006" key="3">
    <source>
        <dbReference type="Google" id="ProtNLM"/>
    </source>
</evidence>
<reference evidence="1 2" key="1">
    <citation type="submission" date="2014-02" db="EMBL/GenBank/DDBJ databases">
        <title>The small core and large imbalanced accessory genome model reveals a collaborative survival strategy of Sorangium cellulosum strains in nature.</title>
        <authorList>
            <person name="Han K."/>
            <person name="Peng R."/>
            <person name="Blom J."/>
            <person name="Li Y.-Z."/>
        </authorList>
    </citation>
    <scope>NUCLEOTIDE SEQUENCE [LARGE SCALE GENOMIC DNA]</scope>
    <source>
        <strain evidence="1 2">So0008-312</strain>
    </source>
</reference>
<dbReference type="Proteomes" id="UP000075260">
    <property type="component" value="Unassembled WGS sequence"/>
</dbReference>
<dbReference type="EMBL" id="JEMA01000687">
    <property type="protein sequence ID" value="KYF67047.1"/>
    <property type="molecule type" value="Genomic_DNA"/>
</dbReference>
<proteinExistence type="predicted"/>
<protein>
    <recommendedName>
        <fullName evidence="3">DUF3348 domain-containing protein</fullName>
    </recommendedName>
</protein>
<accession>A0A150QGB8</accession>
<organism evidence="1 2">
    <name type="scientific">Sorangium cellulosum</name>
    <name type="common">Polyangium cellulosum</name>
    <dbReference type="NCBI Taxonomy" id="56"/>
    <lineage>
        <taxon>Bacteria</taxon>
        <taxon>Pseudomonadati</taxon>
        <taxon>Myxococcota</taxon>
        <taxon>Polyangia</taxon>
        <taxon>Polyangiales</taxon>
        <taxon>Polyangiaceae</taxon>
        <taxon>Sorangium</taxon>
    </lineage>
</organism>
<dbReference type="OrthoDB" id="5510339at2"/>